<gene>
    <name evidence="2" type="ORF">G5C33_02090</name>
</gene>
<keyword evidence="3" id="KW-1185">Reference proteome</keyword>
<feature type="transmembrane region" description="Helical" evidence="1">
    <location>
        <begin position="35"/>
        <end position="55"/>
    </location>
</feature>
<accession>A0A6G6Y190</accession>
<name>A0A6G6Y190_9SPHN</name>
<evidence type="ECO:0000256" key="1">
    <source>
        <dbReference type="SAM" id="Phobius"/>
    </source>
</evidence>
<dbReference type="EMBL" id="CP049109">
    <property type="protein sequence ID" value="QIG78695.1"/>
    <property type="molecule type" value="Genomic_DNA"/>
</dbReference>
<dbReference type="InterPro" id="IPR025250">
    <property type="entry name" value="DUF4199"/>
</dbReference>
<dbReference type="Pfam" id="PF13858">
    <property type="entry name" value="DUF4199"/>
    <property type="match status" value="1"/>
</dbReference>
<dbReference type="AlphaFoldDB" id="A0A6G6Y190"/>
<sequence>MFKTILIYGSIAGLIVGSLLFGTGVTILHTVSPTIGMAIGYTGMLVAFSTIFIAIKRRRDVVQGGVIRFLPALGMGLGITLIAGIFYVVAWEAVLAVRGMDFGSGYAEAVVADMRASGASAAEIARASAEMAEFAENYANPFYRIPVTFSEIAPVGAAISLLTALLLANRNFLPAR</sequence>
<evidence type="ECO:0000313" key="2">
    <source>
        <dbReference type="EMBL" id="QIG78695.1"/>
    </source>
</evidence>
<proteinExistence type="predicted"/>
<protein>
    <submittedName>
        <fullName evidence="2">DUF4199 domain-containing protein</fullName>
    </submittedName>
</protein>
<dbReference type="Proteomes" id="UP000501568">
    <property type="component" value="Chromosome"/>
</dbReference>
<dbReference type="RefSeq" id="WP_165325693.1">
    <property type="nucleotide sequence ID" value="NZ_CP049109.1"/>
</dbReference>
<keyword evidence="1" id="KW-0812">Transmembrane</keyword>
<reference evidence="2 3" key="1">
    <citation type="submission" date="2020-02" db="EMBL/GenBank/DDBJ databases">
        <authorList>
            <person name="Zheng R.K."/>
            <person name="Sun C.M."/>
        </authorList>
    </citation>
    <scope>NUCLEOTIDE SEQUENCE [LARGE SCALE GENOMIC DNA]</scope>
    <source>
        <strain evidence="3">zrk23</strain>
    </source>
</reference>
<organism evidence="2 3">
    <name type="scientific">Stakelama tenebrarum</name>
    <dbReference type="NCBI Taxonomy" id="2711215"/>
    <lineage>
        <taxon>Bacteria</taxon>
        <taxon>Pseudomonadati</taxon>
        <taxon>Pseudomonadota</taxon>
        <taxon>Alphaproteobacteria</taxon>
        <taxon>Sphingomonadales</taxon>
        <taxon>Sphingomonadaceae</taxon>
        <taxon>Stakelama</taxon>
    </lineage>
</organism>
<dbReference type="KEGG" id="spzr:G5C33_02090"/>
<feature type="transmembrane region" description="Helical" evidence="1">
    <location>
        <begin position="67"/>
        <end position="90"/>
    </location>
</feature>
<keyword evidence="1" id="KW-0472">Membrane</keyword>
<keyword evidence="1" id="KW-1133">Transmembrane helix</keyword>
<evidence type="ECO:0000313" key="3">
    <source>
        <dbReference type="Proteomes" id="UP000501568"/>
    </source>
</evidence>
<feature type="transmembrane region" description="Helical" evidence="1">
    <location>
        <begin position="147"/>
        <end position="168"/>
    </location>
</feature>
<feature type="transmembrane region" description="Helical" evidence="1">
    <location>
        <begin position="7"/>
        <end position="29"/>
    </location>
</feature>